<accession>A0ABP7T7L5</accession>
<dbReference type="Pfam" id="PF00246">
    <property type="entry name" value="Peptidase_M14"/>
    <property type="match status" value="1"/>
</dbReference>
<keyword evidence="2" id="KW-0378">Hydrolase</keyword>
<evidence type="ECO:0000313" key="3">
    <source>
        <dbReference type="Proteomes" id="UP001501747"/>
    </source>
</evidence>
<gene>
    <name evidence="2" type="ORF">GCM10022247_53100</name>
</gene>
<evidence type="ECO:0000259" key="1">
    <source>
        <dbReference type="Pfam" id="PF00246"/>
    </source>
</evidence>
<dbReference type="SUPFAM" id="SSF53187">
    <property type="entry name" value="Zn-dependent exopeptidases"/>
    <property type="match status" value="1"/>
</dbReference>
<sequence length="436" mass="47122">MDLRAALDRIPALDRFPTVEEMQADLAELAAANPDLVELRRIGTSRHGEPLVMAVIGDGPRSALAFGGPHPNEPVGALTVRELGRLLCAEESLRSGLRWHLVPCVDPDGARLNEGWHTRPGGWEVFGRHFYRPAMDEQVEWTFPKLDEPGYFDRPLPETAALARVIDEVRPVLISSLHNGEYGGVFTYVSTVDDTANNALTAALGEVPGWFGVPLHNAVWEVPDSSMLGPGVIRMPTSAEVGGDGSFGASSGDYSARHGTTTIVTEVPYWEDPRAADTSPSDTDFPALVRRTAQQVEEAGRFLRAALAVAEPDLTLDTPFQRSLVDSLTQAEAVAGAWKHIADGPARLATVAEVCSFDVLPHMFRIRLAGTLLRALHAELGSGNTRKGIREALAHVEARFTEWCAQATRELPGERIAIRKLVAVQVGCTLAAASLV</sequence>
<dbReference type="RefSeq" id="WP_344880089.1">
    <property type="nucleotide sequence ID" value="NZ_BAABAL010000018.1"/>
</dbReference>
<name>A0ABP7T7L5_9PSEU</name>
<dbReference type="GO" id="GO:0004180">
    <property type="term" value="F:carboxypeptidase activity"/>
    <property type="evidence" value="ECO:0007669"/>
    <property type="project" value="UniProtKB-KW"/>
</dbReference>
<feature type="domain" description="Peptidase M14" evidence="1">
    <location>
        <begin position="23"/>
        <end position="197"/>
    </location>
</feature>
<dbReference type="Proteomes" id="UP001501747">
    <property type="component" value="Unassembled WGS sequence"/>
</dbReference>
<dbReference type="EMBL" id="BAABAL010000018">
    <property type="protein sequence ID" value="GAA4022267.1"/>
    <property type="molecule type" value="Genomic_DNA"/>
</dbReference>
<dbReference type="InterPro" id="IPR000834">
    <property type="entry name" value="Peptidase_M14"/>
</dbReference>
<dbReference type="Gene3D" id="3.40.630.10">
    <property type="entry name" value="Zn peptidases"/>
    <property type="match status" value="1"/>
</dbReference>
<organism evidence="2 3">
    <name type="scientific">Allokutzneria multivorans</name>
    <dbReference type="NCBI Taxonomy" id="1142134"/>
    <lineage>
        <taxon>Bacteria</taxon>
        <taxon>Bacillati</taxon>
        <taxon>Actinomycetota</taxon>
        <taxon>Actinomycetes</taxon>
        <taxon>Pseudonocardiales</taxon>
        <taxon>Pseudonocardiaceae</taxon>
        <taxon>Allokutzneria</taxon>
    </lineage>
</organism>
<keyword evidence="2" id="KW-0645">Protease</keyword>
<proteinExistence type="predicted"/>
<keyword evidence="2" id="KW-0121">Carboxypeptidase</keyword>
<comment type="caution">
    <text evidence="2">The sequence shown here is derived from an EMBL/GenBank/DDBJ whole genome shotgun (WGS) entry which is preliminary data.</text>
</comment>
<keyword evidence="3" id="KW-1185">Reference proteome</keyword>
<evidence type="ECO:0000313" key="2">
    <source>
        <dbReference type="EMBL" id="GAA4022267.1"/>
    </source>
</evidence>
<protein>
    <submittedName>
        <fullName evidence="2">M14 family zinc carboxypeptidase</fullName>
    </submittedName>
</protein>
<reference evidence="3" key="1">
    <citation type="journal article" date="2019" name="Int. J. Syst. Evol. Microbiol.">
        <title>The Global Catalogue of Microorganisms (GCM) 10K type strain sequencing project: providing services to taxonomists for standard genome sequencing and annotation.</title>
        <authorList>
            <consortium name="The Broad Institute Genomics Platform"/>
            <consortium name="The Broad Institute Genome Sequencing Center for Infectious Disease"/>
            <person name="Wu L."/>
            <person name="Ma J."/>
        </authorList>
    </citation>
    <scope>NUCLEOTIDE SEQUENCE [LARGE SCALE GENOMIC DNA]</scope>
    <source>
        <strain evidence="3">JCM 17342</strain>
    </source>
</reference>